<name>A0A5J9U112_9POAL</name>
<evidence type="ECO:0000256" key="19">
    <source>
        <dbReference type="ARBA" id="ARBA00048679"/>
    </source>
</evidence>
<protein>
    <recommendedName>
        <fullName evidence="3">non-specific serine/threonine protein kinase</fullName>
        <ecNumber evidence="3">2.7.11.1</ecNumber>
    </recommendedName>
</protein>
<feature type="non-terminal residue" evidence="24">
    <location>
        <position position="1"/>
    </location>
</feature>
<dbReference type="PROSITE" id="PS00108">
    <property type="entry name" value="PROTEIN_KINASE_ST"/>
    <property type="match status" value="1"/>
</dbReference>
<comment type="similarity">
    <text evidence="2">Belongs to the protein kinase superfamily. Ser/Thr protein kinase family.</text>
</comment>
<evidence type="ECO:0000256" key="5">
    <source>
        <dbReference type="ARBA" id="ARBA00022527"/>
    </source>
</evidence>
<keyword evidence="13 20" id="KW-0067">ATP-binding</keyword>
<evidence type="ECO:0000256" key="16">
    <source>
        <dbReference type="ARBA" id="ARBA00023170"/>
    </source>
</evidence>
<dbReference type="Gene3D" id="1.10.510.10">
    <property type="entry name" value="Transferase(Phosphotransferase) domain 1"/>
    <property type="match status" value="1"/>
</dbReference>
<accession>A0A5J9U112</accession>
<dbReference type="SUPFAM" id="SSF56112">
    <property type="entry name" value="Protein kinase-like (PK-like)"/>
    <property type="match status" value="1"/>
</dbReference>
<dbReference type="GO" id="GO:0005886">
    <property type="term" value="C:plasma membrane"/>
    <property type="evidence" value="ECO:0007669"/>
    <property type="project" value="UniProtKB-SubCell"/>
</dbReference>
<keyword evidence="17" id="KW-0325">Glycoprotein</keyword>
<dbReference type="InterPro" id="IPR001245">
    <property type="entry name" value="Ser-Thr/Tyr_kinase_cat_dom"/>
</dbReference>
<dbReference type="Pfam" id="PF00560">
    <property type="entry name" value="LRR_1"/>
    <property type="match status" value="2"/>
</dbReference>
<dbReference type="PANTHER" id="PTHR48006">
    <property type="entry name" value="LEUCINE-RICH REPEAT-CONTAINING PROTEIN DDB_G0281931-RELATED"/>
    <property type="match status" value="1"/>
</dbReference>
<dbReference type="EC" id="2.7.11.1" evidence="3"/>
<keyword evidence="6" id="KW-0433">Leucine-rich repeat</keyword>
<dbReference type="Proteomes" id="UP000324897">
    <property type="component" value="Chromosome 7"/>
</dbReference>
<evidence type="ECO:0000256" key="22">
    <source>
        <dbReference type="SAM" id="SignalP"/>
    </source>
</evidence>
<evidence type="ECO:0000256" key="8">
    <source>
        <dbReference type="ARBA" id="ARBA00022692"/>
    </source>
</evidence>
<keyword evidence="16" id="KW-0675">Receptor</keyword>
<dbReference type="FunFam" id="3.30.200.20:FF:000015">
    <property type="entry name" value="Somatic embryogenesis receptor kinase 1"/>
    <property type="match status" value="1"/>
</dbReference>
<evidence type="ECO:0000259" key="23">
    <source>
        <dbReference type="PROSITE" id="PS50011"/>
    </source>
</evidence>
<proteinExistence type="inferred from homology"/>
<keyword evidence="12" id="KW-0418">Kinase</keyword>
<feature type="signal peptide" evidence="22">
    <location>
        <begin position="1"/>
        <end position="31"/>
    </location>
</feature>
<reference evidence="24 25" key="1">
    <citation type="journal article" date="2019" name="Sci. Rep.">
        <title>A high-quality genome of Eragrostis curvula grass provides insights into Poaceae evolution and supports new strategies to enhance forage quality.</title>
        <authorList>
            <person name="Carballo J."/>
            <person name="Santos B.A.C.M."/>
            <person name="Zappacosta D."/>
            <person name="Garbus I."/>
            <person name="Selva J.P."/>
            <person name="Gallo C.A."/>
            <person name="Diaz A."/>
            <person name="Albertini E."/>
            <person name="Caccamo M."/>
            <person name="Echenique V."/>
        </authorList>
    </citation>
    <scope>NUCLEOTIDE SEQUENCE [LARGE SCALE GENOMIC DNA]</scope>
    <source>
        <strain evidence="25">cv. Victoria</strain>
        <tissue evidence="24">Leaf</tissue>
    </source>
</reference>
<evidence type="ECO:0000256" key="20">
    <source>
        <dbReference type="PROSITE-ProRule" id="PRU10141"/>
    </source>
</evidence>
<evidence type="ECO:0000256" key="21">
    <source>
        <dbReference type="RuleBase" id="RU000304"/>
    </source>
</evidence>
<evidence type="ECO:0000256" key="9">
    <source>
        <dbReference type="ARBA" id="ARBA00022729"/>
    </source>
</evidence>
<evidence type="ECO:0000256" key="7">
    <source>
        <dbReference type="ARBA" id="ARBA00022679"/>
    </source>
</evidence>
<feature type="binding site" evidence="20">
    <location>
        <position position="201"/>
    </location>
    <ligand>
        <name>ATP</name>
        <dbReference type="ChEBI" id="CHEBI:30616"/>
    </ligand>
</feature>
<keyword evidence="4" id="KW-1003">Cell membrane</keyword>
<dbReference type="InterPro" id="IPR001611">
    <property type="entry name" value="Leu-rich_rpt"/>
</dbReference>
<dbReference type="Gene3D" id="3.80.10.10">
    <property type="entry name" value="Ribonuclease Inhibitor"/>
    <property type="match status" value="1"/>
</dbReference>
<dbReference type="InterPro" id="IPR000719">
    <property type="entry name" value="Prot_kinase_dom"/>
</dbReference>
<dbReference type="GO" id="GO:0005524">
    <property type="term" value="F:ATP binding"/>
    <property type="evidence" value="ECO:0007669"/>
    <property type="project" value="UniProtKB-UniRule"/>
</dbReference>
<evidence type="ECO:0000256" key="3">
    <source>
        <dbReference type="ARBA" id="ARBA00012513"/>
    </source>
</evidence>
<keyword evidence="25" id="KW-1185">Reference proteome</keyword>
<evidence type="ECO:0000256" key="4">
    <source>
        <dbReference type="ARBA" id="ARBA00022475"/>
    </source>
</evidence>
<dbReference type="PROSITE" id="PS50011">
    <property type="entry name" value="PROTEIN_KINASE_DOM"/>
    <property type="match status" value="1"/>
</dbReference>
<dbReference type="FunFam" id="3.80.10.10:FF:000129">
    <property type="entry name" value="Leucine-rich repeat receptor-like kinase"/>
    <property type="match status" value="1"/>
</dbReference>
<dbReference type="InterPro" id="IPR008271">
    <property type="entry name" value="Ser/Thr_kinase_AS"/>
</dbReference>
<dbReference type="InterPro" id="IPR032675">
    <property type="entry name" value="LRR_dom_sf"/>
</dbReference>
<dbReference type="SUPFAM" id="SSF52058">
    <property type="entry name" value="L domain-like"/>
    <property type="match status" value="1"/>
</dbReference>
<evidence type="ECO:0000256" key="13">
    <source>
        <dbReference type="ARBA" id="ARBA00022840"/>
    </source>
</evidence>
<dbReference type="Pfam" id="PF07714">
    <property type="entry name" value="PK_Tyr_Ser-Thr"/>
    <property type="match status" value="1"/>
</dbReference>
<dbReference type="GO" id="GO:0009742">
    <property type="term" value="P:brassinosteroid mediated signaling pathway"/>
    <property type="evidence" value="ECO:0007669"/>
    <property type="project" value="UniProtKB-ARBA"/>
</dbReference>
<dbReference type="OrthoDB" id="680672at2759"/>
<keyword evidence="11 20" id="KW-0547">Nucleotide-binding</keyword>
<evidence type="ECO:0000256" key="14">
    <source>
        <dbReference type="ARBA" id="ARBA00022989"/>
    </source>
</evidence>
<dbReference type="InterPro" id="IPR013210">
    <property type="entry name" value="LRR_N_plant-typ"/>
</dbReference>
<keyword evidence="14" id="KW-1133">Transmembrane helix</keyword>
<dbReference type="InterPro" id="IPR017441">
    <property type="entry name" value="Protein_kinase_ATP_BS"/>
</dbReference>
<evidence type="ECO:0000313" key="24">
    <source>
        <dbReference type="EMBL" id="TVU17274.1"/>
    </source>
</evidence>
<organism evidence="24 25">
    <name type="scientific">Eragrostis curvula</name>
    <name type="common">weeping love grass</name>
    <dbReference type="NCBI Taxonomy" id="38414"/>
    <lineage>
        <taxon>Eukaryota</taxon>
        <taxon>Viridiplantae</taxon>
        <taxon>Streptophyta</taxon>
        <taxon>Embryophyta</taxon>
        <taxon>Tracheophyta</taxon>
        <taxon>Spermatophyta</taxon>
        <taxon>Magnoliopsida</taxon>
        <taxon>Liliopsida</taxon>
        <taxon>Poales</taxon>
        <taxon>Poaceae</taxon>
        <taxon>PACMAD clade</taxon>
        <taxon>Chloridoideae</taxon>
        <taxon>Eragrostideae</taxon>
        <taxon>Eragrostidinae</taxon>
        <taxon>Eragrostis</taxon>
    </lineage>
</organism>
<evidence type="ECO:0000256" key="17">
    <source>
        <dbReference type="ARBA" id="ARBA00023180"/>
    </source>
</evidence>
<feature type="domain" description="Protein kinase" evidence="23">
    <location>
        <begin position="173"/>
        <end position="457"/>
    </location>
</feature>
<evidence type="ECO:0000256" key="2">
    <source>
        <dbReference type="ARBA" id="ARBA00008684"/>
    </source>
</evidence>
<keyword evidence="8" id="KW-0812">Transmembrane</keyword>
<dbReference type="GO" id="GO:0004674">
    <property type="term" value="F:protein serine/threonine kinase activity"/>
    <property type="evidence" value="ECO:0007669"/>
    <property type="project" value="UniProtKB-KW"/>
</dbReference>
<keyword evidence="10" id="KW-0677">Repeat</keyword>
<evidence type="ECO:0000256" key="1">
    <source>
        <dbReference type="ARBA" id="ARBA00004162"/>
    </source>
</evidence>
<dbReference type="InterPro" id="IPR051824">
    <property type="entry name" value="LRR_Rcpt-Like_S/T_Kinase"/>
</dbReference>
<dbReference type="FunFam" id="1.10.510.10:FF:000016">
    <property type="entry name" value="Somatic embryogenesis receptor-like kinase 1"/>
    <property type="match status" value="1"/>
</dbReference>
<gene>
    <name evidence="24" type="ORF">EJB05_33294</name>
</gene>
<sequence>MAGRRAFPDMEAVAVIVLAVAAAAVLSPAAAAAGNFTREVRVLRAVKAALRDPGHVLGDWDVAKSGHNPCNWSMVHCCHHGRLVKLNLEQKNLSGRLSPAIGRLTTLRFLSLSQNAISGPIPETIGGMDMLQRLDLSNNRFNGSIPSQNGPVGHLGHLKQYKLDEIQKATGNFCRENILGEGAFGIVYKGGLPDGSIVAVKRLKGRVSDVGDDQFHTEVEVISLIAHRNLLRLLGFCTTDDERILVYPYMLNGTVASKLQEQVDGEPALDWPRRKMIALGTAQGLLYLHEHCDPKIIHRDIKASNVLLDEYLEAVVADFGLAKLVDHGVSHIVTLVRGTIGRIPPEAVMVGHSSEKTDIFGFGLLLMEIVTGRKTLELHENEHEEGGILELAKELLEQNQLNSFVDRRLRDNYDSAELEKMVQIAMLCTMYNPDHRPRMSEVVRMLKGGDGVSEKWEALKNVEEPISPFPEFQLDAIDYDSDQRSSVELQACELSGPR</sequence>
<dbReference type="EMBL" id="RWGY01000029">
    <property type="protein sequence ID" value="TVU17274.1"/>
    <property type="molecule type" value="Genomic_DNA"/>
</dbReference>
<evidence type="ECO:0000313" key="25">
    <source>
        <dbReference type="Proteomes" id="UP000324897"/>
    </source>
</evidence>
<evidence type="ECO:0000256" key="12">
    <source>
        <dbReference type="ARBA" id="ARBA00022777"/>
    </source>
</evidence>
<evidence type="ECO:0000256" key="11">
    <source>
        <dbReference type="ARBA" id="ARBA00022741"/>
    </source>
</evidence>
<evidence type="ECO:0000256" key="6">
    <source>
        <dbReference type="ARBA" id="ARBA00022614"/>
    </source>
</evidence>
<comment type="subcellular location">
    <subcellularLocation>
        <location evidence="1">Cell membrane</location>
        <topology evidence="1">Single-pass membrane protein</topology>
    </subcellularLocation>
</comment>
<dbReference type="Gene3D" id="3.30.200.20">
    <property type="entry name" value="Phosphorylase Kinase, domain 1"/>
    <property type="match status" value="1"/>
</dbReference>
<keyword evidence="5 21" id="KW-0723">Serine/threonine-protein kinase</keyword>
<feature type="chain" id="PRO_5023891156" description="non-specific serine/threonine protein kinase" evidence="22">
    <location>
        <begin position="32"/>
        <end position="498"/>
    </location>
</feature>
<evidence type="ECO:0000256" key="18">
    <source>
        <dbReference type="ARBA" id="ARBA00047899"/>
    </source>
</evidence>
<keyword evidence="15" id="KW-0472">Membrane</keyword>
<dbReference type="PANTHER" id="PTHR48006:SF102">
    <property type="entry name" value="LEUCINE-RICH REPEAT-CONTAINING PROTEIN DDB_G0281931-RELATED"/>
    <property type="match status" value="1"/>
</dbReference>
<evidence type="ECO:0000256" key="10">
    <source>
        <dbReference type="ARBA" id="ARBA00022737"/>
    </source>
</evidence>
<comment type="caution">
    <text evidence="24">The sequence shown here is derived from an EMBL/GenBank/DDBJ whole genome shotgun (WGS) entry which is preliminary data.</text>
</comment>
<comment type="catalytic activity">
    <reaction evidence="18">
        <text>L-threonyl-[protein] + ATP = O-phospho-L-threonyl-[protein] + ADP + H(+)</text>
        <dbReference type="Rhea" id="RHEA:46608"/>
        <dbReference type="Rhea" id="RHEA-COMP:11060"/>
        <dbReference type="Rhea" id="RHEA-COMP:11605"/>
        <dbReference type="ChEBI" id="CHEBI:15378"/>
        <dbReference type="ChEBI" id="CHEBI:30013"/>
        <dbReference type="ChEBI" id="CHEBI:30616"/>
        <dbReference type="ChEBI" id="CHEBI:61977"/>
        <dbReference type="ChEBI" id="CHEBI:456216"/>
        <dbReference type="EC" id="2.7.11.1"/>
    </reaction>
</comment>
<dbReference type="PROSITE" id="PS00107">
    <property type="entry name" value="PROTEIN_KINASE_ATP"/>
    <property type="match status" value="1"/>
</dbReference>
<dbReference type="InterPro" id="IPR011009">
    <property type="entry name" value="Kinase-like_dom_sf"/>
</dbReference>
<dbReference type="AlphaFoldDB" id="A0A5J9U112"/>
<keyword evidence="9 22" id="KW-0732">Signal</keyword>
<keyword evidence="7" id="KW-0808">Transferase</keyword>
<dbReference type="SMART" id="SM00220">
    <property type="entry name" value="S_TKc"/>
    <property type="match status" value="1"/>
</dbReference>
<dbReference type="Pfam" id="PF08263">
    <property type="entry name" value="LRRNT_2"/>
    <property type="match status" value="1"/>
</dbReference>
<dbReference type="Gramene" id="TVU17274">
    <property type="protein sequence ID" value="TVU17274"/>
    <property type="gene ID" value="EJB05_33294"/>
</dbReference>
<evidence type="ECO:0000256" key="15">
    <source>
        <dbReference type="ARBA" id="ARBA00023136"/>
    </source>
</evidence>
<comment type="catalytic activity">
    <reaction evidence="19">
        <text>L-seryl-[protein] + ATP = O-phospho-L-seryl-[protein] + ADP + H(+)</text>
        <dbReference type="Rhea" id="RHEA:17989"/>
        <dbReference type="Rhea" id="RHEA-COMP:9863"/>
        <dbReference type="Rhea" id="RHEA-COMP:11604"/>
        <dbReference type="ChEBI" id="CHEBI:15378"/>
        <dbReference type="ChEBI" id="CHEBI:29999"/>
        <dbReference type="ChEBI" id="CHEBI:30616"/>
        <dbReference type="ChEBI" id="CHEBI:83421"/>
        <dbReference type="ChEBI" id="CHEBI:456216"/>
        <dbReference type="EC" id="2.7.11.1"/>
    </reaction>
</comment>